<reference evidence="2" key="2">
    <citation type="journal article" date="2021" name="Genome Biol. Evol.">
        <title>Developing a high-quality reference genome for a parasitic bivalve with doubly uniparental inheritance (Bivalvia: Unionida).</title>
        <authorList>
            <person name="Smith C.H."/>
        </authorList>
    </citation>
    <scope>NUCLEOTIDE SEQUENCE</scope>
    <source>
        <strain evidence="2">CHS0354</strain>
        <tissue evidence="2">Mantle</tissue>
    </source>
</reference>
<dbReference type="AlphaFoldDB" id="A0AAE0SP22"/>
<feature type="region of interest" description="Disordered" evidence="1">
    <location>
        <begin position="82"/>
        <end position="102"/>
    </location>
</feature>
<organism evidence="2 3">
    <name type="scientific">Potamilus streckersoni</name>
    <dbReference type="NCBI Taxonomy" id="2493646"/>
    <lineage>
        <taxon>Eukaryota</taxon>
        <taxon>Metazoa</taxon>
        <taxon>Spiralia</taxon>
        <taxon>Lophotrochozoa</taxon>
        <taxon>Mollusca</taxon>
        <taxon>Bivalvia</taxon>
        <taxon>Autobranchia</taxon>
        <taxon>Heteroconchia</taxon>
        <taxon>Palaeoheterodonta</taxon>
        <taxon>Unionida</taxon>
        <taxon>Unionoidea</taxon>
        <taxon>Unionidae</taxon>
        <taxon>Ambleminae</taxon>
        <taxon>Lampsilini</taxon>
        <taxon>Potamilus</taxon>
    </lineage>
</organism>
<sequence length="144" mass="16513">MEKRPSYDLGGTSKRMAHEAILQENAIIQDAYEFFKWADIPSSKEVRFHLVEKCSIDEKKEGMDAVLTVVKIGGNDLPPLTTNTNGTTLVDTPNMNNPKSTQYAENRGDVEIMAEDFMTVVYQKKLLFIKNFKIIVNEWYLMRC</sequence>
<reference evidence="2" key="1">
    <citation type="journal article" date="2021" name="Genome Biol. Evol.">
        <title>A High-Quality Reference Genome for a Parasitic Bivalve with Doubly Uniparental Inheritance (Bivalvia: Unionida).</title>
        <authorList>
            <person name="Smith C.H."/>
        </authorList>
    </citation>
    <scope>NUCLEOTIDE SEQUENCE</scope>
    <source>
        <strain evidence="2">CHS0354</strain>
    </source>
</reference>
<feature type="compositionally biased region" description="Low complexity" evidence="1">
    <location>
        <begin position="82"/>
        <end position="93"/>
    </location>
</feature>
<dbReference type="EMBL" id="JAEAOA010000222">
    <property type="protein sequence ID" value="KAK3595174.1"/>
    <property type="molecule type" value="Genomic_DNA"/>
</dbReference>
<proteinExistence type="predicted"/>
<comment type="caution">
    <text evidence="2">The sequence shown here is derived from an EMBL/GenBank/DDBJ whole genome shotgun (WGS) entry which is preliminary data.</text>
</comment>
<accession>A0AAE0SP22</accession>
<dbReference type="Proteomes" id="UP001195483">
    <property type="component" value="Unassembled WGS sequence"/>
</dbReference>
<gene>
    <name evidence="2" type="ORF">CHS0354_002774</name>
</gene>
<evidence type="ECO:0000256" key="1">
    <source>
        <dbReference type="SAM" id="MobiDB-lite"/>
    </source>
</evidence>
<evidence type="ECO:0000313" key="2">
    <source>
        <dbReference type="EMBL" id="KAK3595174.1"/>
    </source>
</evidence>
<reference evidence="2" key="3">
    <citation type="submission" date="2023-05" db="EMBL/GenBank/DDBJ databases">
        <authorList>
            <person name="Smith C.H."/>
        </authorList>
    </citation>
    <scope>NUCLEOTIDE SEQUENCE</scope>
    <source>
        <strain evidence="2">CHS0354</strain>
        <tissue evidence="2">Mantle</tissue>
    </source>
</reference>
<evidence type="ECO:0000313" key="3">
    <source>
        <dbReference type="Proteomes" id="UP001195483"/>
    </source>
</evidence>
<protein>
    <submittedName>
        <fullName evidence="2">Uncharacterized protein</fullName>
    </submittedName>
</protein>
<name>A0AAE0SP22_9BIVA</name>
<keyword evidence="3" id="KW-1185">Reference proteome</keyword>